<dbReference type="Proteomes" id="UP000198356">
    <property type="component" value="Unassembled WGS sequence"/>
</dbReference>
<feature type="chain" id="PRO_5013303206" evidence="1">
    <location>
        <begin position="26"/>
        <end position="140"/>
    </location>
</feature>
<keyword evidence="1" id="KW-0732">Signal</keyword>
<dbReference type="OrthoDB" id="121988at2"/>
<protein>
    <submittedName>
        <fullName evidence="2">Uncharacterized protein</fullName>
    </submittedName>
</protein>
<accession>A0A239DJF9</accession>
<sequence length="140" mass="15087">MTTFRRTIATCMLLGASLAAVPAAAFSQEAPIAPRNMSGAAATANWTTEQLITSTVHDAWMLSNKDEATFFEMVRTLAELSAKNRGITLPDDAAAGRRMGDYIKRQAKADTDQLLYVVVDKAVLMTVKPMAHKVSAPATK</sequence>
<evidence type="ECO:0000313" key="2">
    <source>
        <dbReference type="EMBL" id="SNS31998.1"/>
    </source>
</evidence>
<name>A0A239DJF9_9BACT</name>
<feature type="signal peptide" evidence="1">
    <location>
        <begin position="1"/>
        <end position="25"/>
    </location>
</feature>
<dbReference type="EMBL" id="FZOU01000001">
    <property type="protein sequence ID" value="SNS31998.1"/>
    <property type="molecule type" value="Genomic_DNA"/>
</dbReference>
<dbReference type="AlphaFoldDB" id="A0A239DJF9"/>
<organism evidence="2 3">
    <name type="scientific">Granulicella rosea</name>
    <dbReference type="NCBI Taxonomy" id="474952"/>
    <lineage>
        <taxon>Bacteria</taxon>
        <taxon>Pseudomonadati</taxon>
        <taxon>Acidobacteriota</taxon>
        <taxon>Terriglobia</taxon>
        <taxon>Terriglobales</taxon>
        <taxon>Acidobacteriaceae</taxon>
        <taxon>Granulicella</taxon>
    </lineage>
</organism>
<gene>
    <name evidence="2" type="ORF">SAMN05421770_101481</name>
</gene>
<proteinExistence type="predicted"/>
<evidence type="ECO:0000256" key="1">
    <source>
        <dbReference type="SAM" id="SignalP"/>
    </source>
</evidence>
<keyword evidence="3" id="KW-1185">Reference proteome</keyword>
<reference evidence="2 3" key="1">
    <citation type="submission" date="2017-06" db="EMBL/GenBank/DDBJ databases">
        <authorList>
            <person name="Kim H.J."/>
            <person name="Triplett B.A."/>
        </authorList>
    </citation>
    <scope>NUCLEOTIDE SEQUENCE [LARGE SCALE GENOMIC DNA]</scope>
    <source>
        <strain evidence="2 3">DSM 18704</strain>
    </source>
</reference>
<evidence type="ECO:0000313" key="3">
    <source>
        <dbReference type="Proteomes" id="UP000198356"/>
    </source>
</evidence>
<dbReference type="RefSeq" id="WP_089406772.1">
    <property type="nucleotide sequence ID" value="NZ_FZOU01000001.1"/>
</dbReference>